<gene>
    <name evidence="10" type="ORF">GCM10009554_20160</name>
</gene>
<keyword evidence="7" id="KW-0460">Magnesium</keyword>
<accession>A0ABN1PWB9</accession>
<comment type="cofactor">
    <cofactor evidence="1">
        <name>Mn(2+)</name>
        <dbReference type="ChEBI" id="CHEBI:29035"/>
    </cofactor>
</comment>
<protein>
    <recommendedName>
        <fullName evidence="9">Endonuclease/exonuclease/phosphatase domain-containing protein</fullName>
    </recommendedName>
</protein>
<dbReference type="InterPro" id="IPR051547">
    <property type="entry name" value="TDP2-like"/>
</dbReference>
<feature type="domain" description="Endonuclease/exonuclease/phosphatase" evidence="9">
    <location>
        <begin position="4"/>
        <end position="236"/>
    </location>
</feature>
<evidence type="ECO:0000313" key="10">
    <source>
        <dbReference type="EMBL" id="GAA0934283.1"/>
    </source>
</evidence>
<dbReference type="EMBL" id="BAAAHK010000004">
    <property type="protein sequence ID" value="GAA0934283.1"/>
    <property type="molecule type" value="Genomic_DNA"/>
</dbReference>
<keyword evidence="11" id="KW-1185">Reference proteome</keyword>
<dbReference type="InterPro" id="IPR005135">
    <property type="entry name" value="Endo/exonuclease/phosphatase"/>
</dbReference>
<evidence type="ECO:0000256" key="8">
    <source>
        <dbReference type="ARBA" id="ARBA00023204"/>
    </source>
</evidence>
<dbReference type="Gene3D" id="3.60.10.10">
    <property type="entry name" value="Endonuclease/exonuclease/phosphatase"/>
    <property type="match status" value="1"/>
</dbReference>
<dbReference type="PANTHER" id="PTHR15822:SF4">
    <property type="entry name" value="TYROSYL-DNA PHOSPHODIESTERASE 2"/>
    <property type="match status" value="1"/>
</dbReference>
<dbReference type="Proteomes" id="UP001500542">
    <property type="component" value="Unassembled WGS sequence"/>
</dbReference>
<dbReference type="InterPro" id="IPR036691">
    <property type="entry name" value="Endo/exonu/phosph_ase_sf"/>
</dbReference>
<dbReference type="PANTHER" id="PTHR15822">
    <property type="entry name" value="TRAF AND TNF RECEPTOR-ASSOCIATED PROTEIN"/>
    <property type="match status" value="1"/>
</dbReference>
<evidence type="ECO:0000256" key="2">
    <source>
        <dbReference type="ARBA" id="ARBA00001946"/>
    </source>
</evidence>
<name>A0ABN1PWB9_9ACTN</name>
<reference evidence="10 11" key="1">
    <citation type="journal article" date="2019" name="Int. J. Syst. Evol. Microbiol.">
        <title>The Global Catalogue of Microorganisms (GCM) 10K type strain sequencing project: providing services to taxonomists for standard genome sequencing and annotation.</title>
        <authorList>
            <consortium name="The Broad Institute Genomics Platform"/>
            <consortium name="The Broad Institute Genome Sequencing Center for Infectious Disease"/>
            <person name="Wu L."/>
            <person name="Ma J."/>
        </authorList>
    </citation>
    <scope>NUCLEOTIDE SEQUENCE [LARGE SCALE GENOMIC DNA]</scope>
    <source>
        <strain evidence="10 11">JCM 10977</strain>
    </source>
</reference>
<evidence type="ECO:0000313" key="11">
    <source>
        <dbReference type="Proteomes" id="UP001500542"/>
    </source>
</evidence>
<proteinExistence type="predicted"/>
<evidence type="ECO:0000256" key="3">
    <source>
        <dbReference type="ARBA" id="ARBA00022722"/>
    </source>
</evidence>
<keyword evidence="5" id="KW-0227">DNA damage</keyword>
<comment type="caution">
    <text evidence="10">The sequence shown here is derived from an EMBL/GenBank/DDBJ whole genome shotgun (WGS) entry which is preliminary data.</text>
</comment>
<dbReference type="SUPFAM" id="SSF56219">
    <property type="entry name" value="DNase I-like"/>
    <property type="match status" value="1"/>
</dbReference>
<evidence type="ECO:0000259" key="9">
    <source>
        <dbReference type="Pfam" id="PF03372"/>
    </source>
</evidence>
<evidence type="ECO:0000256" key="7">
    <source>
        <dbReference type="ARBA" id="ARBA00022842"/>
    </source>
</evidence>
<evidence type="ECO:0000256" key="5">
    <source>
        <dbReference type="ARBA" id="ARBA00022763"/>
    </source>
</evidence>
<evidence type="ECO:0000256" key="4">
    <source>
        <dbReference type="ARBA" id="ARBA00022723"/>
    </source>
</evidence>
<dbReference type="RefSeq" id="WP_343967272.1">
    <property type="nucleotide sequence ID" value="NZ_BAAAHK010000004.1"/>
</dbReference>
<keyword evidence="3" id="KW-0540">Nuclease</keyword>
<keyword evidence="4" id="KW-0479">Metal-binding</keyword>
<sequence>MRVLTMNVQHDQGDPRRTALINAELRRASPDIATFQEVCHPGTQLAELTAGTGLIHTTSQHELIAPVGVGHGTVVATRWPHRVVDVEEHRGDPHWWTVAVAVDVPDGGEQLLIVPTTPWRPEHEQARLQQAHDITALDARHHTASPTVVAGDFNAAPDSPTMSYLLRYYEDAWSATTDAPGYTWTVDNPVAAAEILRLLGETEHRRRIDYILTLAPISAARLIGATPVENIWLSDHYGVLADLR</sequence>
<comment type="cofactor">
    <cofactor evidence="2">
        <name>Mg(2+)</name>
        <dbReference type="ChEBI" id="CHEBI:18420"/>
    </cofactor>
</comment>
<dbReference type="Pfam" id="PF03372">
    <property type="entry name" value="Exo_endo_phos"/>
    <property type="match status" value="1"/>
</dbReference>
<evidence type="ECO:0000256" key="1">
    <source>
        <dbReference type="ARBA" id="ARBA00001936"/>
    </source>
</evidence>
<organism evidence="10 11">
    <name type="scientific">Kribbella koreensis</name>
    <dbReference type="NCBI Taxonomy" id="57909"/>
    <lineage>
        <taxon>Bacteria</taxon>
        <taxon>Bacillati</taxon>
        <taxon>Actinomycetota</taxon>
        <taxon>Actinomycetes</taxon>
        <taxon>Propionibacteriales</taxon>
        <taxon>Kribbellaceae</taxon>
        <taxon>Kribbella</taxon>
    </lineage>
</organism>
<evidence type="ECO:0000256" key="6">
    <source>
        <dbReference type="ARBA" id="ARBA00022801"/>
    </source>
</evidence>
<keyword evidence="8" id="KW-0234">DNA repair</keyword>
<keyword evidence="6" id="KW-0378">Hydrolase</keyword>